<dbReference type="Gene3D" id="1.10.10.2830">
    <property type="match status" value="1"/>
</dbReference>
<name>A0A9Q8Q532_9GAMM</name>
<dbReference type="InterPro" id="IPR036086">
    <property type="entry name" value="ParB/Sulfiredoxin_sf"/>
</dbReference>
<feature type="region of interest" description="Disordered" evidence="2">
    <location>
        <begin position="237"/>
        <end position="281"/>
    </location>
</feature>
<feature type="compositionally biased region" description="Polar residues" evidence="2">
    <location>
        <begin position="237"/>
        <end position="246"/>
    </location>
</feature>
<dbReference type="InterPro" id="IPR013741">
    <property type="entry name" value="KorB_domain"/>
</dbReference>
<dbReference type="SMART" id="SM00470">
    <property type="entry name" value="ParB"/>
    <property type="match status" value="1"/>
</dbReference>
<dbReference type="InterPro" id="IPR050336">
    <property type="entry name" value="Chromosome_partition/occlusion"/>
</dbReference>
<accession>A0A9Q8Q532</accession>
<organism evidence="4 5">
    <name type="scientific">Moellerella wisconsensis</name>
    <dbReference type="NCBI Taxonomy" id="158849"/>
    <lineage>
        <taxon>Bacteria</taxon>
        <taxon>Pseudomonadati</taxon>
        <taxon>Pseudomonadota</taxon>
        <taxon>Gammaproteobacteria</taxon>
        <taxon>Enterobacterales</taxon>
        <taxon>Morganellaceae</taxon>
        <taxon>Moellerella</taxon>
    </lineage>
</organism>
<dbReference type="GO" id="GO:0007059">
    <property type="term" value="P:chromosome segregation"/>
    <property type="evidence" value="ECO:0007669"/>
    <property type="project" value="TreeGrafter"/>
</dbReference>
<dbReference type="InterPro" id="IPR004437">
    <property type="entry name" value="ParB/RepB/Spo0J"/>
</dbReference>
<gene>
    <name evidence="4" type="ORF">MNY72_16660</name>
</gene>
<evidence type="ECO:0000256" key="1">
    <source>
        <dbReference type="ARBA" id="ARBA00006295"/>
    </source>
</evidence>
<dbReference type="RefSeq" id="WP_137022509.1">
    <property type="nucleotide sequence ID" value="NZ_CAWQWL010000002.1"/>
</dbReference>
<evidence type="ECO:0000313" key="5">
    <source>
        <dbReference type="Proteomes" id="UP000829116"/>
    </source>
</evidence>
<comment type="similarity">
    <text evidence="1">Belongs to the ParB family.</text>
</comment>
<dbReference type="SUPFAM" id="SSF110849">
    <property type="entry name" value="ParB/Sulfiredoxin"/>
    <property type="match status" value="1"/>
</dbReference>
<dbReference type="Proteomes" id="UP000829116">
    <property type="component" value="Plasmid pW51-a"/>
</dbReference>
<dbReference type="PANTHER" id="PTHR33375:SF1">
    <property type="entry name" value="CHROMOSOME-PARTITIONING PROTEIN PARB-RELATED"/>
    <property type="match status" value="1"/>
</dbReference>
<dbReference type="GO" id="GO:0005694">
    <property type="term" value="C:chromosome"/>
    <property type="evidence" value="ECO:0007669"/>
    <property type="project" value="TreeGrafter"/>
</dbReference>
<dbReference type="EMBL" id="CP093246">
    <property type="protein sequence ID" value="UNH32655.1"/>
    <property type="molecule type" value="Genomic_DNA"/>
</dbReference>
<dbReference type="GO" id="GO:0003677">
    <property type="term" value="F:DNA binding"/>
    <property type="evidence" value="ECO:0007669"/>
    <property type="project" value="InterPro"/>
</dbReference>
<sequence>MAKKSFKALMKNKQNSAAVEGVNQVIENKSPEFDKRDGMAHQIMSDIARPEIEAEGQIVRVPITEVYAETQVRPDQDFDDEVIDGMADSFVTVGILTPPRCFPRDRNGYRIWMGETRWRSAKKRGDSHIDIYVGTPPKDDKMRIIGQLIENLQQSGLKPLATALAFDELKRLHNMSGEDIAKTVGKPTSYVSKHLRLVDAPESVIKLLRDGVTSDIDLAYTLTQISELSPQVTDKLTSQARTSGLTRTDAKGELDRLKSKKNGKISHAKSTSKNKKKAANASPVWSVQVQFDGQVGTIVTDRAPDADHKVWVRTVEGDVSVDAASLIVQGVIKG</sequence>
<dbReference type="SUPFAM" id="SSF109709">
    <property type="entry name" value="KorB DNA-binding domain-like"/>
    <property type="match status" value="1"/>
</dbReference>
<dbReference type="NCBIfam" id="TIGR00180">
    <property type="entry name" value="parB_part"/>
    <property type="match status" value="1"/>
</dbReference>
<feature type="compositionally biased region" description="Basic and acidic residues" evidence="2">
    <location>
        <begin position="248"/>
        <end position="257"/>
    </location>
</feature>
<feature type="domain" description="ParB-like N-terminal" evidence="3">
    <location>
        <begin position="59"/>
        <end position="152"/>
    </location>
</feature>
<proteinExistence type="inferred from homology"/>
<protein>
    <submittedName>
        <fullName evidence="4">ParB/RepB/Spo0J family partition protein</fullName>
    </submittedName>
</protein>
<dbReference type="Pfam" id="PF02195">
    <property type="entry name" value="ParB_N"/>
    <property type="match status" value="1"/>
</dbReference>
<dbReference type="GeneID" id="79718876"/>
<evidence type="ECO:0000256" key="2">
    <source>
        <dbReference type="SAM" id="MobiDB-lite"/>
    </source>
</evidence>
<reference evidence="4" key="1">
    <citation type="submission" date="2022-03" db="EMBL/GenBank/DDBJ databases">
        <title>ESBL-producing Moellerella wisconsensis and Escherichia marmotae isolated from wild game meat.</title>
        <authorList>
            <person name="Biggel M."/>
        </authorList>
    </citation>
    <scope>NUCLEOTIDE SEQUENCE</scope>
    <source>
        <strain evidence="4">W51</strain>
        <plasmid evidence="4">pW51-a</plasmid>
    </source>
</reference>
<feature type="compositionally biased region" description="Basic residues" evidence="2">
    <location>
        <begin position="258"/>
        <end position="278"/>
    </location>
</feature>
<dbReference type="PANTHER" id="PTHR33375">
    <property type="entry name" value="CHROMOSOME-PARTITIONING PROTEIN PARB-RELATED"/>
    <property type="match status" value="1"/>
</dbReference>
<dbReference type="Gene3D" id="3.90.1530.30">
    <property type="match status" value="1"/>
</dbReference>
<evidence type="ECO:0000313" key="4">
    <source>
        <dbReference type="EMBL" id="UNH32655.1"/>
    </source>
</evidence>
<keyword evidence="4" id="KW-0614">Plasmid</keyword>
<dbReference type="AlphaFoldDB" id="A0A9Q8Q532"/>
<evidence type="ECO:0000259" key="3">
    <source>
        <dbReference type="SMART" id="SM00470"/>
    </source>
</evidence>
<dbReference type="Pfam" id="PF08535">
    <property type="entry name" value="KorB"/>
    <property type="match status" value="1"/>
</dbReference>
<dbReference type="InterPro" id="IPR003115">
    <property type="entry name" value="ParB_N"/>
</dbReference>
<geneLocation type="plasmid" evidence="4 5">
    <name>pW51-a</name>
</geneLocation>